<evidence type="ECO:0000313" key="2">
    <source>
        <dbReference type="Proteomes" id="UP000049855"/>
    </source>
</evidence>
<evidence type="ECO:0000313" key="1">
    <source>
        <dbReference type="EMBL" id="CQR75064.1"/>
    </source>
</evidence>
<sequence length="120" mass="13541">MRPTIKVTGIDKCLRFGDLISGNVSQAIEKEVELGSREIRQREQALAPKKSGQLRKSIVTRKGKYGISRMVRAKAPHAPLQEYGTKRGVKAKYFAERARKELVPGIEAKIRAVVRREVKK</sequence>
<keyword evidence="2" id="KW-1185">Reference proteome</keyword>
<evidence type="ECO:0008006" key="3">
    <source>
        <dbReference type="Google" id="ProtNLM"/>
    </source>
</evidence>
<reference evidence="2" key="1">
    <citation type="submission" date="2015-03" db="EMBL/GenBank/DDBJ databases">
        <authorList>
            <person name="Nijsse Bart"/>
        </authorList>
    </citation>
    <scope>NUCLEOTIDE SEQUENCE [LARGE SCALE GENOMIC DNA]</scope>
</reference>
<proteinExistence type="predicted"/>
<protein>
    <recommendedName>
        <fullName evidence="3">Phage protein</fullName>
    </recommendedName>
</protein>
<gene>
    <name evidence="1" type="ORF">SpAn4DRAFT_4428</name>
</gene>
<name>A0A0U1L842_9FIRM</name>
<organism evidence="1 2">
    <name type="scientific">Sporomusa ovata</name>
    <dbReference type="NCBI Taxonomy" id="2378"/>
    <lineage>
        <taxon>Bacteria</taxon>
        <taxon>Bacillati</taxon>
        <taxon>Bacillota</taxon>
        <taxon>Negativicutes</taxon>
        <taxon>Selenomonadales</taxon>
        <taxon>Sporomusaceae</taxon>
        <taxon>Sporomusa</taxon>
    </lineage>
</organism>
<dbReference type="EMBL" id="CTRP01000016">
    <property type="protein sequence ID" value="CQR75064.1"/>
    <property type="molecule type" value="Genomic_DNA"/>
</dbReference>
<dbReference type="RefSeq" id="WP_021171190.1">
    <property type="nucleotide sequence ID" value="NZ_CTRP01000016.1"/>
</dbReference>
<dbReference type="AlphaFoldDB" id="A0A0U1L842"/>
<accession>A0A0U1L842</accession>
<dbReference type="Proteomes" id="UP000049855">
    <property type="component" value="Unassembled WGS sequence"/>
</dbReference>